<dbReference type="AlphaFoldDB" id="A0A540WFW8"/>
<dbReference type="SUPFAM" id="SSF109604">
    <property type="entry name" value="HD-domain/PDEase-like"/>
    <property type="match status" value="1"/>
</dbReference>
<feature type="non-terminal residue" evidence="2">
    <location>
        <position position="1"/>
    </location>
</feature>
<dbReference type="InterPro" id="IPR037522">
    <property type="entry name" value="HD_GYP_dom"/>
</dbReference>
<name>A0A540WFW8_9BACT</name>
<dbReference type="CDD" id="cd00077">
    <property type="entry name" value="HDc"/>
    <property type="match status" value="1"/>
</dbReference>
<dbReference type="Pfam" id="PF13487">
    <property type="entry name" value="HD_5"/>
    <property type="match status" value="1"/>
</dbReference>
<gene>
    <name evidence="2" type="ORF">FJV41_51625</name>
</gene>
<keyword evidence="3" id="KW-1185">Reference proteome</keyword>
<organism evidence="2 3">
    <name type="scientific">Myxococcus llanfairpwllgwyngyllgogerychwyrndrobwllllantysiliogogogochensis</name>
    <dbReference type="NCBI Taxonomy" id="2590453"/>
    <lineage>
        <taxon>Bacteria</taxon>
        <taxon>Pseudomonadati</taxon>
        <taxon>Myxococcota</taxon>
        <taxon>Myxococcia</taxon>
        <taxon>Myxococcales</taxon>
        <taxon>Cystobacterineae</taxon>
        <taxon>Myxococcaceae</taxon>
        <taxon>Myxococcus</taxon>
    </lineage>
</organism>
<reference evidence="2 3" key="1">
    <citation type="submission" date="2019-06" db="EMBL/GenBank/DDBJ databases">
        <authorList>
            <person name="Livingstone P."/>
            <person name="Whitworth D."/>
        </authorList>
    </citation>
    <scope>NUCLEOTIDE SEQUENCE [LARGE SCALE GENOMIC DNA]</scope>
    <source>
        <strain evidence="2 3">AM401</strain>
    </source>
</reference>
<dbReference type="PANTHER" id="PTHR43155:SF2">
    <property type="entry name" value="CYCLIC DI-GMP PHOSPHODIESTERASE PA4108"/>
    <property type="match status" value="1"/>
</dbReference>
<feature type="domain" description="HD-GYP" evidence="1">
    <location>
        <begin position="1"/>
        <end position="129"/>
    </location>
</feature>
<dbReference type="OrthoDB" id="9776628at2"/>
<proteinExistence type="predicted"/>
<dbReference type="PANTHER" id="PTHR43155">
    <property type="entry name" value="CYCLIC DI-GMP PHOSPHODIESTERASE PA4108-RELATED"/>
    <property type="match status" value="1"/>
</dbReference>
<evidence type="ECO:0000313" key="3">
    <source>
        <dbReference type="Proteomes" id="UP000315369"/>
    </source>
</evidence>
<evidence type="ECO:0000259" key="1">
    <source>
        <dbReference type="PROSITE" id="PS51832"/>
    </source>
</evidence>
<feature type="non-terminal residue" evidence="2">
    <location>
        <position position="129"/>
    </location>
</feature>
<dbReference type="Proteomes" id="UP000315369">
    <property type="component" value="Unassembled WGS sequence"/>
</dbReference>
<dbReference type="EMBL" id="VIFM01000988">
    <property type="protein sequence ID" value="TQF07921.1"/>
    <property type="molecule type" value="Genomic_DNA"/>
</dbReference>
<comment type="caution">
    <text evidence="2">The sequence shown here is derived from an EMBL/GenBank/DDBJ whole genome shotgun (WGS) entry which is preliminary data.</text>
</comment>
<dbReference type="InterPro" id="IPR003607">
    <property type="entry name" value="HD/PDEase_dom"/>
</dbReference>
<evidence type="ECO:0000313" key="2">
    <source>
        <dbReference type="EMBL" id="TQF07921.1"/>
    </source>
</evidence>
<protein>
    <submittedName>
        <fullName evidence="2">HD domain-containing protein</fullName>
    </submittedName>
</protein>
<sequence>LALGRGDSGRDVSLLAEAALLHDIGVLHMDPVWNDPENKVTGPDRKHLVAHPITAMLLLRAPGAYPASVETAVLEHHERMDGTGYPRGLRGPDISPMGQILMLSEVAAAFFEKYSALAAQRLSLSLRLN</sequence>
<accession>A0A540WFW8</accession>
<dbReference type="PROSITE" id="PS51832">
    <property type="entry name" value="HD_GYP"/>
    <property type="match status" value="1"/>
</dbReference>
<dbReference type="Gene3D" id="1.10.3210.10">
    <property type="entry name" value="Hypothetical protein af1432"/>
    <property type="match status" value="1"/>
</dbReference>